<dbReference type="EMBL" id="JAHRHJ020000006">
    <property type="protein sequence ID" value="KAH9311928.1"/>
    <property type="molecule type" value="Genomic_DNA"/>
</dbReference>
<gene>
    <name evidence="1" type="ORF">KI387_026963</name>
</gene>
<reference evidence="1 2" key="1">
    <citation type="journal article" date="2021" name="Nat. Plants">
        <title>The Taxus genome provides insights into paclitaxel biosynthesis.</title>
        <authorList>
            <person name="Xiong X."/>
            <person name="Gou J."/>
            <person name="Liao Q."/>
            <person name="Li Y."/>
            <person name="Zhou Q."/>
            <person name="Bi G."/>
            <person name="Li C."/>
            <person name="Du R."/>
            <person name="Wang X."/>
            <person name="Sun T."/>
            <person name="Guo L."/>
            <person name="Liang H."/>
            <person name="Lu P."/>
            <person name="Wu Y."/>
            <person name="Zhang Z."/>
            <person name="Ro D.K."/>
            <person name="Shang Y."/>
            <person name="Huang S."/>
            <person name="Yan J."/>
        </authorList>
    </citation>
    <scope>NUCLEOTIDE SEQUENCE [LARGE SCALE GENOMIC DNA]</scope>
    <source>
        <strain evidence="1">Ta-2019</strain>
    </source>
</reference>
<protein>
    <submittedName>
        <fullName evidence="1">Uncharacterized protein</fullName>
    </submittedName>
</protein>
<comment type="caution">
    <text evidence="1">The sequence shown here is derived from an EMBL/GenBank/DDBJ whole genome shotgun (WGS) entry which is preliminary data.</text>
</comment>
<sequence length="111" mass="12695">WDIRAKSTRKTRIGRFGASQSISGGLERFVPGSPGQLGQKYAEDVNRPIRPKQETFVWDIWAKSTRRTRKAERAESQWNLATCLHRKEGQGSLNRGLRDICPRQFGIAKLK</sequence>
<dbReference type="Proteomes" id="UP000824469">
    <property type="component" value="Unassembled WGS sequence"/>
</dbReference>
<organism evidence="1 2">
    <name type="scientific">Taxus chinensis</name>
    <name type="common">Chinese yew</name>
    <name type="synonym">Taxus wallichiana var. chinensis</name>
    <dbReference type="NCBI Taxonomy" id="29808"/>
    <lineage>
        <taxon>Eukaryota</taxon>
        <taxon>Viridiplantae</taxon>
        <taxon>Streptophyta</taxon>
        <taxon>Embryophyta</taxon>
        <taxon>Tracheophyta</taxon>
        <taxon>Spermatophyta</taxon>
        <taxon>Pinopsida</taxon>
        <taxon>Pinidae</taxon>
        <taxon>Conifers II</taxon>
        <taxon>Cupressales</taxon>
        <taxon>Taxaceae</taxon>
        <taxon>Taxus</taxon>
    </lineage>
</organism>
<evidence type="ECO:0000313" key="2">
    <source>
        <dbReference type="Proteomes" id="UP000824469"/>
    </source>
</evidence>
<name>A0AA38L0Y3_TAXCH</name>
<feature type="non-terminal residue" evidence="1">
    <location>
        <position position="1"/>
    </location>
</feature>
<keyword evidence="2" id="KW-1185">Reference proteome</keyword>
<dbReference type="AlphaFoldDB" id="A0AA38L0Y3"/>
<feature type="non-terminal residue" evidence="1">
    <location>
        <position position="111"/>
    </location>
</feature>
<accession>A0AA38L0Y3</accession>
<evidence type="ECO:0000313" key="1">
    <source>
        <dbReference type="EMBL" id="KAH9311928.1"/>
    </source>
</evidence>
<proteinExistence type="predicted"/>